<gene>
    <name evidence="1" type="ORF">VL15_12320</name>
</gene>
<accession>A0A0J5WVF7</accession>
<sequence length="112" mass="12091">MAAACASITGTRNRNTFVGDLFIAFLDHIGAHFRMLRAGDPITFASDRNVAIAHGWRGTYNLAAVVCLIAETDKINHGLLVDRNGFTRSAERIQPVLMCLLSSSSINISGLT</sequence>
<protein>
    <submittedName>
        <fullName evidence="1">Uncharacterized protein</fullName>
    </submittedName>
</protein>
<dbReference type="Proteomes" id="UP000036338">
    <property type="component" value="Unassembled WGS sequence"/>
</dbReference>
<dbReference type="AlphaFoldDB" id="A0A0J5WVF7"/>
<proteinExistence type="predicted"/>
<comment type="caution">
    <text evidence="1">The sequence shown here is derived from an EMBL/GenBank/DDBJ whole genome shotgun (WGS) entry which is preliminary data.</text>
</comment>
<organism evidence="1 2">
    <name type="scientific">Burkholderia cepacia</name>
    <name type="common">Pseudomonas cepacia</name>
    <dbReference type="NCBI Taxonomy" id="292"/>
    <lineage>
        <taxon>Bacteria</taxon>
        <taxon>Pseudomonadati</taxon>
        <taxon>Pseudomonadota</taxon>
        <taxon>Betaproteobacteria</taxon>
        <taxon>Burkholderiales</taxon>
        <taxon>Burkholderiaceae</taxon>
        <taxon>Burkholderia</taxon>
        <taxon>Burkholderia cepacia complex</taxon>
    </lineage>
</organism>
<dbReference type="EMBL" id="LDWR01000020">
    <property type="protein sequence ID" value="KML58704.1"/>
    <property type="molecule type" value="Genomic_DNA"/>
</dbReference>
<name>A0A0J5WVF7_BURCE</name>
<evidence type="ECO:0000313" key="2">
    <source>
        <dbReference type="Proteomes" id="UP000036338"/>
    </source>
</evidence>
<evidence type="ECO:0000313" key="1">
    <source>
        <dbReference type="EMBL" id="KML58704.1"/>
    </source>
</evidence>
<reference evidence="1 2" key="1">
    <citation type="submission" date="2015-05" db="EMBL/GenBank/DDBJ databases">
        <title>Draft genome of Burkholderia cepacia LK29.</title>
        <authorList>
            <person name="Chan X.Y."/>
        </authorList>
    </citation>
    <scope>NUCLEOTIDE SEQUENCE [LARGE SCALE GENOMIC DNA]</scope>
    <source>
        <strain evidence="1 2">LK29</strain>
    </source>
</reference>